<comment type="caution">
    <text evidence="1">Lacks conserved residue(s) required for the propagation of feature annotation.</text>
</comment>
<feature type="chain" id="PRO_5014499681" evidence="2">
    <location>
        <begin position="22"/>
        <end position="165"/>
    </location>
</feature>
<feature type="domain" description="PLAT" evidence="3">
    <location>
        <begin position="26"/>
        <end position="152"/>
    </location>
</feature>
<dbReference type="AlphaFoldDB" id="A0A072UI52"/>
<dbReference type="PANTHER" id="PTHR31718">
    <property type="entry name" value="PLAT DOMAIN-CONTAINING PROTEIN"/>
    <property type="match status" value="1"/>
</dbReference>
<dbReference type="InterPro" id="IPR036392">
    <property type="entry name" value="PLAT/LH2_dom_sf"/>
</dbReference>
<dbReference type="KEGG" id="mtr:25491874"/>
<dbReference type="Pfam" id="PF06232">
    <property type="entry name" value="ATS3"/>
    <property type="match status" value="1"/>
</dbReference>
<dbReference type="EMBL" id="CM001220">
    <property type="protein sequence ID" value="KEH29404.1"/>
    <property type="molecule type" value="Genomic_DNA"/>
</dbReference>
<reference evidence="6" key="3">
    <citation type="submission" date="2015-04" db="UniProtKB">
        <authorList>
            <consortium name="EnsemblPlants"/>
        </authorList>
    </citation>
    <scope>IDENTIFICATION</scope>
    <source>
        <strain evidence="6">cv. Jemalong A17</strain>
    </source>
</reference>
<dbReference type="SUPFAM" id="SSF49723">
    <property type="entry name" value="Lipase/lipooxygenase domain (PLAT/LH2 domain)"/>
    <property type="match status" value="1"/>
</dbReference>
<evidence type="ECO:0000313" key="7">
    <source>
        <dbReference type="Proteomes" id="UP000002051"/>
    </source>
</evidence>
<evidence type="ECO:0000313" key="4">
    <source>
        <dbReference type="EMBL" id="KEH29404.1"/>
    </source>
</evidence>
<organism evidence="4 7">
    <name type="scientific">Medicago truncatula</name>
    <name type="common">Barrel medic</name>
    <name type="synonym">Medicago tribuloides</name>
    <dbReference type="NCBI Taxonomy" id="3880"/>
    <lineage>
        <taxon>Eukaryota</taxon>
        <taxon>Viridiplantae</taxon>
        <taxon>Streptophyta</taxon>
        <taxon>Embryophyta</taxon>
        <taxon>Tracheophyta</taxon>
        <taxon>Spermatophyta</taxon>
        <taxon>Magnoliopsida</taxon>
        <taxon>eudicotyledons</taxon>
        <taxon>Gunneridae</taxon>
        <taxon>Pentapetalae</taxon>
        <taxon>rosids</taxon>
        <taxon>fabids</taxon>
        <taxon>Fabales</taxon>
        <taxon>Fabaceae</taxon>
        <taxon>Papilionoideae</taxon>
        <taxon>50 kb inversion clade</taxon>
        <taxon>NPAAA clade</taxon>
        <taxon>Hologalegina</taxon>
        <taxon>IRL clade</taxon>
        <taxon>Trifolieae</taxon>
        <taxon>Medicago</taxon>
    </lineage>
</organism>
<dbReference type="InterPro" id="IPR001024">
    <property type="entry name" value="PLAT/LH2_dom"/>
</dbReference>
<evidence type="ECO:0000313" key="6">
    <source>
        <dbReference type="EnsemblPlants" id="KEH29404"/>
    </source>
</evidence>
<evidence type="ECO:0000259" key="3">
    <source>
        <dbReference type="PROSITE" id="PS50095"/>
    </source>
</evidence>
<feature type="signal peptide" evidence="2">
    <location>
        <begin position="1"/>
        <end position="21"/>
    </location>
</feature>
<dbReference type="Proteomes" id="UP000002051">
    <property type="component" value="Chromosome 4"/>
</dbReference>
<dbReference type="PANTHER" id="PTHR31718:SF47">
    <property type="entry name" value="OS06G0206401 PROTEIN"/>
    <property type="match status" value="1"/>
</dbReference>
<dbReference type="InterPro" id="IPR010417">
    <property type="entry name" value="Embryo-specific_ATS3"/>
</dbReference>
<accession>A0A072UI52</accession>
<dbReference type="OrthoDB" id="5322100at2759"/>
<sequence>MKNHSLEFFLLLTLFLHANTGDSNECVYTIYVKTGSIIKGGTDSKISIRFDDAKNQSVWIPNLKSWGAMGEGHNYFERGNVDAFTGRGPCINSRVCRLNLASDGSGYHHGWYCDYVEVTSTGPHKPCSQTIFYVDQWLAKDVAPYNLSVIIDRCRLTAPHSSSSA</sequence>
<evidence type="ECO:0000313" key="5">
    <source>
        <dbReference type="EMBL" id="RHN59836.1"/>
    </source>
</evidence>
<dbReference type="Proteomes" id="UP000265566">
    <property type="component" value="Chromosome 4"/>
</dbReference>
<proteinExistence type="predicted"/>
<reference evidence="4 7" key="2">
    <citation type="journal article" date="2014" name="BMC Genomics">
        <title>An improved genome release (version Mt4.0) for the model legume Medicago truncatula.</title>
        <authorList>
            <person name="Tang H."/>
            <person name="Krishnakumar V."/>
            <person name="Bidwell S."/>
            <person name="Rosen B."/>
            <person name="Chan A."/>
            <person name="Zhou S."/>
            <person name="Gentzbittel L."/>
            <person name="Childs K.L."/>
            <person name="Yandell M."/>
            <person name="Gundlach H."/>
            <person name="Mayer K.F."/>
            <person name="Schwartz D.C."/>
            <person name="Town C.D."/>
        </authorList>
    </citation>
    <scope>GENOME REANNOTATION</scope>
    <source>
        <strain evidence="4">A17</strain>
        <strain evidence="6 7">cv. Jemalong A17</strain>
    </source>
</reference>
<dbReference type="STRING" id="3880.A0A072UI52"/>
<dbReference type="EnsemblPlants" id="KEH29404">
    <property type="protein sequence ID" value="KEH29404"/>
    <property type="gene ID" value="MTR_4g036345"/>
</dbReference>
<reference evidence="4 7" key="1">
    <citation type="journal article" date="2011" name="Nature">
        <title>The Medicago genome provides insight into the evolution of rhizobial symbioses.</title>
        <authorList>
            <person name="Young N.D."/>
            <person name="Debelle F."/>
            <person name="Oldroyd G.E."/>
            <person name="Geurts R."/>
            <person name="Cannon S.B."/>
            <person name="Udvardi M.K."/>
            <person name="Benedito V.A."/>
            <person name="Mayer K.F."/>
            <person name="Gouzy J."/>
            <person name="Schoof H."/>
            <person name="Van de Peer Y."/>
            <person name="Proost S."/>
            <person name="Cook D.R."/>
            <person name="Meyers B.C."/>
            <person name="Spannagl M."/>
            <person name="Cheung F."/>
            <person name="De Mita S."/>
            <person name="Krishnakumar V."/>
            <person name="Gundlach H."/>
            <person name="Zhou S."/>
            <person name="Mudge J."/>
            <person name="Bharti A.K."/>
            <person name="Murray J.D."/>
            <person name="Naoumkina M.A."/>
            <person name="Rosen B."/>
            <person name="Silverstein K.A."/>
            <person name="Tang H."/>
            <person name="Rombauts S."/>
            <person name="Zhao P.X."/>
            <person name="Zhou P."/>
            <person name="Barbe V."/>
            <person name="Bardou P."/>
            <person name="Bechner M."/>
            <person name="Bellec A."/>
            <person name="Berger A."/>
            <person name="Berges H."/>
            <person name="Bidwell S."/>
            <person name="Bisseling T."/>
            <person name="Choisne N."/>
            <person name="Couloux A."/>
            <person name="Denny R."/>
            <person name="Deshpande S."/>
            <person name="Dai X."/>
            <person name="Doyle J.J."/>
            <person name="Dudez A.M."/>
            <person name="Farmer A.D."/>
            <person name="Fouteau S."/>
            <person name="Franken C."/>
            <person name="Gibelin C."/>
            <person name="Gish J."/>
            <person name="Goldstein S."/>
            <person name="Gonzalez A.J."/>
            <person name="Green P.J."/>
            <person name="Hallab A."/>
            <person name="Hartog M."/>
            <person name="Hua A."/>
            <person name="Humphray S.J."/>
            <person name="Jeong D.H."/>
            <person name="Jing Y."/>
            <person name="Jocker A."/>
            <person name="Kenton S.M."/>
            <person name="Kim D.J."/>
            <person name="Klee K."/>
            <person name="Lai H."/>
            <person name="Lang C."/>
            <person name="Lin S."/>
            <person name="Macmil S.L."/>
            <person name="Magdelenat G."/>
            <person name="Matthews L."/>
            <person name="McCorrison J."/>
            <person name="Monaghan E.L."/>
            <person name="Mun J.H."/>
            <person name="Najar F.Z."/>
            <person name="Nicholson C."/>
            <person name="Noirot C."/>
            <person name="O'Bleness M."/>
            <person name="Paule C.R."/>
            <person name="Poulain J."/>
            <person name="Prion F."/>
            <person name="Qin B."/>
            <person name="Qu C."/>
            <person name="Retzel E.F."/>
            <person name="Riddle C."/>
            <person name="Sallet E."/>
            <person name="Samain S."/>
            <person name="Samson N."/>
            <person name="Sanders I."/>
            <person name="Saurat O."/>
            <person name="Scarpelli C."/>
            <person name="Schiex T."/>
            <person name="Segurens B."/>
            <person name="Severin A.J."/>
            <person name="Sherrier D.J."/>
            <person name="Shi R."/>
            <person name="Sims S."/>
            <person name="Singer S.R."/>
            <person name="Sinharoy S."/>
            <person name="Sterck L."/>
            <person name="Viollet A."/>
            <person name="Wang B.B."/>
            <person name="Wang K."/>
            <person name="Wang M."/>
            <person name="Wang X."/>
            <person name="Warfsmann J."/>
            <person name="Weissenbach J."/>
            <person name="White D.D."/>
            <person name="White J.D."/>
            <person name="Wiley G.B."/>
            <person name="Wincker P."/>
            <person name="Xing Y."/>
            <person name="Yang L."/>
            <person name="Yao Z."/>
            <person name="Ying F."/>
            <person name="Zhai J."/>
            <person name="Zhou L."/>
            <person name="Zuber A."/>
            <person name="Denarie J."/>
            <person name="Dixon R.A."/>
            <person name="May G.D."/>
            <person name="Schwartz D.C."/>
            <person name="Rogers J."/>
            <person name="Quetier F."/>
            <person name="Town C.D."/>
            <person name="Roe B.A."/>
        </authorList>
    </citation>
    <scope>NUCLEOTIDE SEQUENCE [LARGE SCALE GENOMIC DNA]</scope>
    <source>
        <strain evidence="4">A17</strain>
        <strain evidence="6 7">cv. Jemalong A17</strain>
    </source>
</reference>
<evidence type="ECO:0000256" key="2">
    <source>
        <dbReference type="SAM" id="SignalP"/>
    </source>
</evidence>
<dbReference type="HOGENOM" id="CLU_092946_1_0_1"/>
<protein>
    <submittedName>
        <fullName evidence="4">PLAT-plant-stress protein</fullName>
    </submittedName>
    <submittedName>
        <fullName evidence="5">Putative PLAT/LH2 domain-containing protein</fullName>
    </submittedName>
</protein>
<dbReference type="PROSITE" id="PS50095">
    <property type="entry name" value="PLAT"/>
    <property type="match status" value="1"/>
</dbReference>
<dbReference type="Gene3D" id="2.40.180.10">
    <property type="entry name" value="Catalase core domain"/>
    <property type="match status" value="1"/>
</dbReference>
<evidence type="ECO:0000256" key="1">
    <source>
        <dbReference type="PROSITE-ProRule" id="PRU00152"/>
    </source>
</evidence>
<reference evidence="5" key="4">
    <citation type="journal article" date="2018" name="Nat. Plants">
        <title>Whole-genome landscape of Medicago truncatula symbiotic genes.</title>
        <authorList>
            <person name="Pecrix Y."/>
            <person name="Gamas P."/>
            <person name="Carrere S."/>
        </authorList>
    </citation>
    <scope>NUCLEOTIDE SEQUENCE</scope>
    <source>
        <tissue evidence="5">Leaves</tissue>
    </source>
</reference>
<name>A0A072UI52_MEDTR</name>
<gene>
    <name evidence="6" type="primary">25491874</name>
    <name evidence="4" type="ordered locus">MTR_4g036345</name>
    <name evidence="5" type="ORF">MtrunA17_Chr4g0018551</name>
</gene>
<dbReference type="Gramene" id="rna21997">
    <property type="protein sequence ID" value="RHN59836.1"/>
    <property type="gene ID" value="gene21997"/>
</dbReference>
<keyword evidence="7" id="KW-1185">Reference proteome</keyword>
<dbReference type="EMBL" id="PSQE01000004">
    <property type="protein sequence ID" value="RHN59836.1"/>
    <property type="molecule type" value="Genomic_DNA"/>
</dbReference>
<keyword evidence="2" id="KW-0732">Signal</keyword>